<evidence type="ECO:0000256" key="1">
    <source>
        <dbReference type="SAM" id="MobiDB-lite"/>
    </source>
</evidence>
<proteinExistence type="predicted"/>
<accession>A0A210PGD2</accession>
<dbReference type="OrthoDB" id="6132914at2759"/>
<feature type="region of interest" description="Disordered" evidence="1">
    <location>
        <begin position="177"/>
        <end position="251"/>
    </location>
</feature>
<evidence type="ECO:0000313" key="3">
    <source>
        <dbReference type="Proteomes" id="UP000242188"/>
    </source>
</evidence>
<gene>
    <name evidence="2" type="ORF">KP79_PYT08403</name>
</gene>
<name>A0A210PGD2_MIZYE</name>
<evidence type="ECO:0000313" key="2">
    <source>
        <dbReference type="EMBL" id="OWF35550.1"/>
    </source>
</evidence>
<dbReference type="AlphaFoldDB" id="A0A210PGD2"/>
<organism evidence="2 3">
    <name type="scientific">Mizuhopecten yessoensis</name>
    <name type="common">Japanese scallop</name>
    <name type="synonym">Patinopecten yessoensis</name>
    <dbReference type="NCBI Taxonomy" id="6573"/>
    <lineage>
        <taxon>Eukaryota</taxon>
        <taxon>Metazoa</taxon>
        <taxon>Spiralia</taxon>
        <taxon>Lophotrochozoa</taxon>
        <taxon>Mollusca</taxon>
        <taxon>Bivalvia</taxon>
        <taxon>Autobranchia</taxon>
        <taxon>Pteriomorphia</taxon>
        <taxon>Pectinida</taxon>
        <taxon>Pectinoidea</taxon>
        <taxon>Pectinidae</taxon>
        <taxon>Mizuhopecten</taxon>
    </lineage>
</organism>
<dbReference type="EMBL" id="NEDP02076721">
    <property type="protein sequence ID" value="OWF35550.1"/>
    <property type="molecule type" value="Genomic_DNA"/>
</dbReference>
<protein>
    <submittedName>
        <fullName evidence="2">Uncharacterized protein</fullName>
    </submittedName>
</protein>
<comment type="caution">
    <text evidence="2">The sequence shown here is derived from an EMBL/GenBank/DDBJ whole genome shotgun (WGS) entry which is preliminary data.</text>
</comment>
<keyword evidence="3" id="KW-1185">Reference proteome</keyword>
<dbReference type="Proteomes" id="UP000242188">
    <property type="component" value="Unassembled WGS sequence"/>
</dbReference>
<feature type="region of interest" description="Disordered" evidence="1">
    <location>
        <begin position="112"/>
        <end position="152"/>
    </location>
</feature>
<sequence>MDPVFGLPVVKESRAMESARNRNRTQQRRLGSQLTKLHYKLECSTSRILQHKNIARDLWNTIQPPTPNKNVVCPSGLTNQEKSVYKHMRKSGPLSMSLEEFDKKMEELKYISAQSRQTDKVENPPKRRRRNSEVVTGSTRRGSIVPDEDQIRSPLLNRKHKMKEALGRLETSDVRVKDQNITDQYKSTSRRHSSILPSLPGGSRNGASDTNRNHSSTSFQRRRSSVAVVSLETPRNERLVSSSSDEGKQTMEDVKTLMGQLAINLT</sequence>
<reference evidence="2 3" key="1">
    <citation type="journal article" date="2017" name="Nat. Ecol. Evol.">
        <title>Scallop genome provides insights into evolution of bilaterian karyotype and development.</title>
        <authorList>
            <person name="Wang S."/>
            <person name="Zhang J."/>
            <person name="Jiao W."/>
            <person name="Li J."/>
            <person name="Xun X."/>
            <person name="Sun Y."/>
            <person name="Guo X."/>
            <person name="Huan P."/>
            <person name="Dong B."/>
            <person name="Zhang L."/>
            <person name="Hu X."/>
            <person name="Sun X."/>
            <person name="Wang J."/>
            <person name="Zhao C."/>
            <person name="Wang Y."/>
            <person name="Wang D."/>
            <person name="Huang X."/>
            <person name="Wang R."/>
            <person name="Lv J."/>
            <person name="Li Y."/>
            <person name="Zhang Z."/>
            <person name="Liu B."/>
            <person name="Lu W."/>
            <person name="Hui Y."/>
            <person name="Liang J."/>
            <person name="Zhou Z."/>
            <person name="Hou R."/>
            <person name="Li X."/>
            <person name="Liu Y."/>
            <person name="Li H."/>
            <person name="Ning X."/>
            <person name="Lin Y."/>
            <person name="Zhao L."/>
            <person name="Xing Q."/>
            <person name="Dou J."/>
            <person name="Li Y."/>
            <person name="Mao J."/>
            <person name="Guo H."/>
            <person name="Dou H."/>
            <person name="Li T."/>
            <person name="Mu C."/>
            <person name="Jiang W."/>
            <person name="Fu Q."/>
            <person name="Fu X."/>
            <person name="Miao Y."/>
            <person name="Liu J."/>
            <person name="Yu Q."/>
            <person name="Li R."/>
            <person name="Liao H."/>
            <person name="Li X."/>
            <person name="Kong Y."/>
            <person name="Jiang Z."/>
            <person name="Chourrout D."/>
            <person name="Li R."/>
            <person name="Bao Z."/>
        </authorList>
    </citation>
    <scope>NUCLEOTIDE SEQUENCE [LARGE SCALE GENOMIC DNA]</scope>
    <source>
        <strain evidence="2 3">PY_sf001</strain>
    </source>
</reference>
<feature type="compositionally biased region" description="Polar residues" evidence="1">
    <location>
        <begin position="205"/>
        <end position="219"/>
    </location>
</feature>